<dbReference type="Proteomes" id="UP000035760">
    <property type="component" value="Unassembled WGS sequence"/>
</dbReference>
<accession>W6MB93</accession>
<proteinExistence type="predicted"/>
<reference evidence="1" key="2">
    <citation type="submission" date="2014-03" db="EMBL/GenBank/DDBJ databases">
        <title>Candidatus Competibacter-lineage genomes retrieved from metagenomes reveal functional metabolic diversity.</title>
        <authorList>
            <person name="McIlroy S.J."/>
            <person name="Albertsen M."/>
            <person name="Andresen E.K."/>
            <person name="Saunders A.M."/>
            <person name="Kristiansen R."/>
            <person name="Stokholm-Bjerregaard M."/>
            <person name="Nielsen K.L."/>
            <person name="Nielsen P.H."/>
        </authorList>
    </citation>
    <scope>NUCLEOTIDE SEQUENCE</scope>
    <source>
        <strain evidence="1">Run_A_D11</strain>
    </source>
</reference>
<reference evidence="1" key="1">
    <citation type="submission" date="2013-07" db="EMBL/GenBank/DDBJ databases">
        <authorList>
            <person name="McIlroy S."/>
        </authorList>
    </citation>
    <scope>NUCLEOTIDE SEQUENCE [LARGE SCALE GENOMIC DNA]</scope>
    <source>
        <strain evidence="1">Run_A_D11</strain>
    </source>
</reference>
<gene>
    <name evidence="1" type="ORF">BN873_890055</name>
</gene>
<keyword evidence="2" id="KW-1185">Reference proteome</keyword>
<name>W6MB93_9GAMM</name>
<comment type="caution">
    <text evidence="1">The sequence shown here is derived from an EMBL/GenBank/DDBJ whole genome shotgun (WGS) entry which is preliminary data.</text>
</comment>
<sequence>MHIAELERTPNLVAAQFLPERQRRRLDRMVGRAIHRASRPLQKAMKDARKAAVSDLLAYEDTLCAQATALEDLPW</sequence>
<dbReference type="EMBL" id="CBTJ020000101">
    <property type="protein sequence ID" value="CDI04149.1"/>
    <property type="molecule type" value="Genomic_DNA"/>
</dbReference>
<evidence type="ECO:0000313" key="1">
    <source>
        <dbReference type="EMBL" id="CDI04149.1"/>
    </source>
</evidence>
<organism evidence="1 2">
    <name type="scientific">Candidatus Competibacter denitrificans Run_A_D11</name>
    <dbReference type="NCBI Taxonomy" id="1400863"/>
    <lineage>
        <taxon>Bacteria</taxon>
        <taxon>Pseudomonadati</taxon>
        <taxon>Pseudomonadota</taxon>
        <taxon>Gammaproteobacteria</taxon>
        <taxon>Candidatus Competibacteraceae</taxon>
        <taxon>Candidatus Competibacter</taxon>
    </lineage>
</organism>
<dbReference type="STRING" id="1400863.BN873_890055"/>
<evidence type="ECO:0000313" key="2">
    <source>
        <dbReference type="Proteomes" id="UP000035760"/>
    </source>
</evidence>
<dbReference type="RefSeq" id="WP_048675968.1">
    <property type="nucleotide sequence ID" value="NZ_CBTJ020000101.1"/>
</dbReference>
<protein>
    <submittedName>
        <fullName evidence="1">Uncharacterized protein</fullName>
    </submittedName>
</protein>
<dbReference type="AlphaFoldDB" id="W6MB93"/>